<reference evidence="8 9" key="1">
    <citation type="submission" date="2022-01" db="EMBL/GenBank/DDBJ databases">
        <title>Alkalihalobacillus sp. EGI L200015, a novel bacterium isolated from a salt lake sediment.</title>
        <authorList>
            <person name="Gao L."/>
            <person name="Fang B.-Z."/>
            <person name="Li W.-J."/>
        </authorList>
    </citation>
    <scope>NUCLEOTIDE SEQUENCE [LARGE SCALE GENOMIC DNA]</scope>
    <source>
        <strain evidence="8 9">KCTC 12718</strain>
    </source>
</reference>
<accession>A0ABS9GYT9</accession>
<sequence>MIVRLIKNPKFLMGFLFILLLIVASFSFSILGDGSIPQTSVIYDDNGNAIRSAPHSPLNVPPFGTDMVGKEIFHSLIKGAKYTIGIAILVAAFRLFLSVFLSFILESYLPVLNRYINRVTEAFHYVPISLLTFFILSPVLIEGALGGFEYSFWDRVYFEVIILTLVAIPTLVTLLSNEMKIIFQNDFIDASKIMGANRWELYLKHVLPFLKPKFWIHFTQQIIQVLILLVHLGLLNILFGGARTSEFTQGVHVYISITSEWSGMIGSTYKYLWVAPWIPLAPLLMFSITILSLNLILEGFKQSLEHPLVIQNKNSKAKTKRTPAKEDFAPIKVRA</sequence>
<dbReference type="PANTHER" id="PTHR43839:SF3">
    <property type="entry name" value="OLIGOPEPTIDE ABC TRANSPORTER, PERMEASE PROTEIN"/>
    <property type="match status" value="1"/>
</dbReference>
<evidence type="ECO:0000313" key="8">
    <source>
        <dbReference type="EMBL" id="MCF6136658.1"/>
    </source>
</evidence>
<feature type="transmembrane region" description="Helical" evidence="6">
    <location>
        <begin position="12"/>
        <end position="31"/>
    </location>
</feature>
<dbReference type="SUPFAM" id="SSF161098">
    <property type="entry name" value="MetI-like"/>
    <property type="match status" value="1"/>
</dbReference>
<dbReference type="InterPro" id="IPR000515">
    <property type="entry name" value="MetI-like"/>
</dbReference>
<dbReference type="RefSeq" id="WP_236331606.1">
    <property type="nucleotide sequence ID" value="NZ_JAKIJS010000001.1"/>
</dbReference>
<evidence type="ECO:0000256" key="6">
    <source>
        <dbReference type="RuleBase" id="RU363032"/>
    </source>
</evidence>
<dbReference type="PANTHER" id="PTHR43839">
    <property type="entry name" value="OPPC IN A BINDING PROTEIN-DEPENDENT TRANSPORT SYSTEM"/>
    <property type="match status" value="1"/>
</dbReference>
<feature type="transmembrane region" description="Helical" evidence="6">
    <location>
        <begin position="125"/>
        <end position="144"/>
    </location>
</feature>
<comment type="subcellular location">
    <subcellularLocation>
        <location evidence="6">Cell membrane</location>
        <topology evidence="6">Multi-pass membrane protein</topology>
    </subcellularLocation>
    <subcellularLocation>
        <location evidence="1">Membrane</location>
        <topology evidence="1">Multi-pass membrane protein</topology>
    </subcellularLocation>
</comment>
<evidence type="ECO:0000256" key="1">
    <source>
        <dbReference type="ARBA" id="ARBA00004141"/>
    </source>
</evidence>
<feature type="domain" description="ABC transmembrane type-1" evidence="7">
    <location>
        <begin position="80"/>
        <end position="297"/>
    </location>
</feature>
<feature type="transmembrane region" description="Helical" evidence="6">
    <location>
        <begin position="222"/>
        <end position="242"/>
    </location>
</feature>
<keyword evidence="5 6" id="KW-0472">Membrane</keyword>
<feature type="transmembrane region" description="Helical" evidence="6">
    <location>
        <begin position="156"/>
        <end position="175"/>
    </location>
</feature>
<dbReference type="Pfam" id="PF00528">
    <property type="entry name" value="BPD_transp_1"/>
    <property type="match status" value="1"/>
</dbReference>
<evidence type="ECO:0000256" key="3">
    <source>
        <dbReference type="ARBA" id="ARBA00022692"/>
    </source>
</evidence>
<organism evidence="8 9">
    <name type="scientific">Pseudalkalibacillus berkeleyi</name>
    <dbReference type="NCBI Taxonomy" id="1069813"/>
    <lineage>
        <taxon>Bacteria</taxon>
        <taxon>Bacillati</taxon>
        <taxon>Bacillota</taxon>
        <taxon>Bacilli</taxon>
        <taxon>Bacillales</taxon>
        <taxon>Fictibacillaceae</taxon>
        <taxon>Pseudalkalibacillus</taxon>
    </lineage>
</organism>
<dbReference type="Gene3D" id="1.10.3720.10">
    <property type="entry name" value="MetI-like"/>
    <property type="match status" value="1"/>
</dbReference>
<feature type="transmembrane region" description="Helical" evidence="6">
    <location>
        <begin position="82"/>
        <end position="105"/>
    </location>
</feature>
<gene>
    <name evidence="8" type="ORF">L2716_02875</name>
</gene>
<evidence type="ECO:0000259" key="7">
    <source>
        <dbReference type="PROSITE" id="PS50928"/>
    </source>
</evidence>
<keyword evidence="9" id="KW-1185">Reference proteome</keyword>
<dbReference type="Proteomes" id="UP001649381">
    <property type="component" value="Unassembled WGS sequence"/>
</dbReference>
<evidence type="ECO:0000313" key="9">
    <source>
        <dbReference type="Proteomes" id="UP001649381"/>
    </source>
</evidence>
<name>A0ABS9GYT9_9BACL</name>
<keyword evidence="2 6" id="KW-0813">Transport</keyword>
<dbReference type="EMBL" id="JAKIJS010000001">
    <property type="protein sequence ID" value="MCF6136658.1"/>
    <property type="molecule type" value="Genomic_DNA"/>
</dbReference>
<evidence type="ECO:0000256" key="2">
    <source>
        <dbReference type="ARBA" id="ARBA00022448"/>
    </source>
</evidence>
<comment type="similarity">
    <text evidence="6">Belongs to the binding-protein-dependent transport system permease family.</text>
</comment>
<keyword evidence="3 6" id="KW-0812">Transmembrane</keyword>
<evidence type="ECO:0000256" key="5">
    <source>
        <dbReference type="ARBA" id="ARBA00023136"/>
    </source>
</evidence>
<protein>
    <submittedName>
        <fullName evidence="8">ABC transporter permease subunit</fullName>
    </submittedName>
</protein>
<comment type="caution">
    <text evidence="8">The sequence shown here is derived from an EMBL/GenBank/DDBJ whole genome shotgun (WGS) entry which is preliminary data.</text>
</comment>
<feature type="transmembrane region" description="Helical" evidence="6">
    <location>
        <begin position="277"/>
        <end position="297"/>
    </location>
</feature>
<evidence type="ECO:0000256" key="4">
    <source>
        <dbReference type="ARBA" id="ARBA00022989"/>
    </source>
</evidence>
<proteinExistence type="inferred from homology"/>
<dbReference type="CDD" id="cd06261">
    <property type="entry name" value="TM_PBP2"/>
    <property type="match status" value="1"/>
</dbReference>
<dbReference type="InterPro" id="IPR035906">
    <property type="entry name" value="MetI-like_sf"/>
</dbReference>
<dbReference type="PROSITE" id="PS50928">
    <property type="entry name" value="ABC_TM1"/>
    <property type="match status" value="1"/>
</dbReference>
<keyword evidence="4 6" id="KW-1133">Transmembrane helix</keyword>